<dbReference type="InterPro" id="IPR036388">
    <property type="entry name" value="WH-like_DNA-bd_sf"/>
</dbReference>
<dbReference type="Gene3D" id="1.10.10.10">
    <property type="entry name" value="Winged helix-like DNA-binding domain superfamily/Winged helix DNA-binding domain"/>
    <property type="match status" value="1"/>
</dbReference>
<comment type="caution">
    <text evidence="6">The sequence shown here is derived from an EMBL/GenBank/DDBJ whole genome shotgun (WGS) entry which is preliminary data.</text>
</comment>
<evidence type="ECO:0000256" key="1">
    <source>
        <dbReference type="ARBA" id="ARBA00009437"/>
    </source>
</evidence>
<keyword evidence="3" id="KW-0238">DNA-binding</keyword>
<dbReference type="InterPro" id="IPR005119">
    <property type="entry name" value="LysR_subst-bd"/>
</dbReference>
<reference evidence="6 7" key="1">
    <citation type="submission" date="2024-07" db="EMBL/GenBank/DDBJ databases">
        <title>Whole genome sequencing of Prodigiosin pigment-producing Streptomyces salinarius isolated from rhizosphere soil of Arachis hypogaea.</title>
        <authorList>
            <person name="Vidhya A."/>
            <person name="Ramya S."/>
        </authorList>
    </citation>
    <scope>NUCLEOTIDE SEQUENCE [LARGE SCALE GENOMIC DNA]</scope>
    <source>
        <strain evidence="6 7">VRMG2420</strain>
    </source>
</reference>
<evidence type="ECO:0000313" key="6">
    <source>
        <dbReference type="EMBL" id="MFI7874554.1"/>
    </source>
</evidence>
<dbReference type="Pfam" id="PF00126">
    <property type="entry name" value="HTH_1"/>
    <property type="match status" value="1"/>
</dbReference>
<dbReference type="Proteomes" id="UP001614264">
    <property type="component" value="Unassembled WGS sequence"/>
</dbReference>
<sequence length="309" mass="33920">MTQELPLEDRGRVVELRDIEIFLTLAEELHFGRTADRLHVSQARVSQSIAKQERKIGAPLFARNSRKVELTAIGAQLRRDLGAGYHQILDGTRAATAAARGATGTLTLGLHGSQAHDHIHLLDLFRSRHPEVTLRIQEVIFTDPFGPLRNGSVDVATAWLPVREPDLTVGPVVVTEPLLLMVADDHPLTRRDAVSMEDLADWPLPHSATPIPEYWQQTLVPTHTPGGRPTRRGPKVSSFQELAAVVVAGGAISLVHGDAARYYQWRGLRYLRPYDAPTASWALIWPTAGETALVRALARAARETGPLTG</sequence>
<dbReference type="SUPFAM" id="SSF46785">
    <property type="entry name" value="Winged helix' DNA-binding domain"/>
    <property type="match status" value="1"/>
</dbReference>
<evidence type="ECO:0000313" key="7">
    <source>
        <dbReference type="Proteomes" id="UP001614264"/>
    </source>
</evidence>
<proteinExistence type="inferred from homology"/>
<feature type="domain" description="HTH lysR-type" evidence="5">
    <location>
        <begin position="14"/>
        <end position="71"/>
    </location>
</feature>
<protein>
    <submittedName>
        <fullName evidence="6">LysR family transcriptional regulator</fullName>
    </submittedName>
</protein>
<dbReference type="PANTHER" id="PTHR30346:SF0">
    <property type="entry name" value="HCA OPERON TRANSCRIPTIONAL ACTIVATOR HCAR"/>
    <property type="match status" value="1"/>
</dbReference>
<dbReference type="PANTHER" id="PTHR30346">
    <property type="entry name" value="TRANSCRIPTIONAL DUAL REGULATOR HCAR-RELATED"/>
    <property type="match status" value="1"/>
</dbReference>
<dbReference type="InterPro" id="IPR036390">
    <property type="entry name" value="WH_DNA-bd_sf"/>
</dbReference>
<keyword evidence="2" id="KW-0805">Transcription regulation</keyword>
<dbReference type="RefSeq" id="WP_233646561.1">
    <property type="nucleotide sequence ID" value="NZ_JBITPR010000051.1"/>
</dbReference>
<accession>A0ABW8BHQ2</accession>
<comment type="similarity">
    <text evidence="1">Belongs to the LysR transcriptional regulatory family.</text>
</comment>
<evidence type="ECO:0000256" key="2">
    <source>
        <dbReference type="ARBA" id="ARBA00023015"/>
    </source>
</evidence>
<dbReference type="Gene3D" id="3.40.190.10">
    <property type="entry name" value="Periplasmic binding protein-like II"/>
    <property type="match status" value="2"/>
</dbReference>
<gene>
    <name evidence="6" type="ORF">AB4829_28670</name>
</gene>
<dbReference type="EMBL" id="JBITPR010000051">
    <property type="protein sequence ID" value="MFI7874554.1"/>
    <property type="molecule type" value="Genomic_DNA"/>
</dbReference>
<keyword evidence="7" id="KW-1185">Reference proteome</keyword>
<keyword evidence="4" id="KW-0804">Transcription</keyword>
<dbReference type="PROSITE" id="PS50931">
    <property type="entry name" value="HTH_LYSR"/>
    <property type="match status" value="1"/>
</dbReference>
<name>A0ABW8BHQ2_9ACTN</name>
<dbReference type="Pfam" id="PF03466">
    <property type="entry name" value="LysR_substrate"/>
    <property type="match status" value="1"/>
</dbReference>
<dbReference type="SUPFAM" id="SSF53850">
    <property type="entry name" value="Periplasmic binding protein-like II"/>
    <property type="match status" value="1"/>
</dbReference>
<evidence type="ECO:0000256" key="4">
    <source>
        <dbReference type="ARBA" id="ARBA00023163"/>
    </source>
</evidence>
<organism evidence="6 7">
    <name type="scientific">Streptomyces salinarius</name>
    <dbReference type="NCBI Taxonomy" id="2762598"/>
    <lineage>
        <taxon>Bacteria</taxon>
        <taxon>Bacillati</taxon>
        <taxon>Actinomycetota</taxon>
        <taxon>Actinomycetes</taxon>
        <taxon>Kitasatosporales</taxon>
        <taxon>Streptomycetaceae</taxon>
        <taxon>Streptomyces</taxon>
    </lineage>
</organism>
<evidence type="ECO:0000259" key="5">
    <source>
        <dbReference type="PROSITE" id="PS50931"/>
    </source>
</evidence>
<dbReference type="InterPro" id="IPR000847">
    <property type="entry name" value="LysR_HTH_N"/>
</dbReference>
<evidence type="ECO:0000256" key="3">
    <source>
        <dbReference type="ARBA" id="ARBA00023125"/>
    </source>
</evidence>